<gene>
    <name evidence="7" type="ORF">E3J62_12260</name>
</gene>
<protein>
    <submittedName>
        <fullName evidence="7">RNA-binding S4 domain-containing protein</fullName>
    </submittedName>
</protein>
<reference evidence="7 8" key="1">
    <citation type="submission" date="2019-03" db="EMBL/GenBank/DDBJ databases">
        <title>Metabolic potential of uncultured bacteria and archaea associated with petroleum seepage in deep-sea sediments.</title>
        <authorList>
            <person name="Dong X."/>
            <person name="Hubert C."/>
        </authorList>
    </citation>
    <scope>NUCLEOTIDE SEQUENCE [LARGE SCALE GENOMIC DNA]</scope>
    <source>
        <strain evidence="7">E44_bin18</strain>
    </source>
</reference>
<dbReference type="SUPFAM" id="SSF55174">
    <property type="entry name" value="Alpha-L RNA-binding motif"/>
    <property type="match status" value="1"/>
</dbReference>
<dbReference type="Gene3D" id="3.10.290.10">
    <property type="entry name" value="RNA-binding S4 domain"/>
    <property type="match status" value="1"/>
</dbReference>
<name>A0A523UND5_UNCT6</name>
<dbReference type="GO" id="GO:0000049">
    <property type="term" value="F:tRNA binding"/>
    <property type="evidence" value="ECO:0007669"/>
    <property type="project" value="UniProtKB-KW"/>
</dbReference>
<dbReference type="EMBL" id="SOJN01000147">
    <property type="protein sequence ID" value="TET43811.1"/>
    <property type="molecule type" value="Genomic_DNA"/>
</dbReference>
<dbReference type="InterPro" id="IPR025490">
    <property type="entry name" value="RqcP"/>
</dbReference>
<keyword evidence="1" id="KW-0820">tRNA-binding</keyword>
<organism evidence="7 8">
    <name type="scientific">candidate division TA06 bacterium</name>
    <dbReference type="NCBI Taxonomy" id="2250710"/>
    <lineage>
        <taxon>Bacteria</taxon>
        <taxon>Bacteria division TA06</taxon>
    </lineage>
</organism>
<comment type="caution">
    <text evidence="7">The sequence shown here is derived from an EMBL/GenBank/DDBJ whole genome shotgun (WGS) entry which is preliminary data.</text>
</comment>
<dbReference type="SMART" id="SM00363">
    <property type="entry name" value="S4"/>
    <property type="match status" value="1"/>
</dbReference>
<dbReference type="PIRSF" id="PIRSF038881">
    <property type="entry name" value="RNAbp_HP1423"/>
    <property type="match status" value="1"/>
</dbReference>
<keyword evidence="2" id="KW-0699">rRNA-binding</keyword>
<keyword evidence="4" id="KW-0648">Protein biosynthesis</keyword>
<dbReference type="GO" id="GO:0006412">
    <property type="term" value="P:translation"/>
    <property type="evidence" value="ECO:0007669"/>
    <property type="project" value="UniProtKB-KW"/>
</dbReference>
<evidence type="ECO:0000256" key="2">
    <source>
        <dbReference type="ARBA" id="ARBA00022730"/>
    </source>
</evidence>
<evidence type="ECO:0000256" key="3">
    <source>
        <dbReference type="ARBA" id="ARBA00022884"/>
    </source>
</evidence>
<accession>A0A523UND5</accession>
<feature type="domain" description="RNA-binding S4" evidence="6">
    <location>
        <begin position="1"/>
        <end position="64"/>
    </location>
</feature>
<evidence type="ECO:0000259" key="6">
    <source>
        <dbReference type="SMART" id="SM00363"/>
    </source>
</evidence>
<dbReference type="Proteomes" id="UP000315525">
    <property type="component" value="Unassembled WGS sequence"/>
</dbReference>
<evidence type="ECO:0000313" key="7">
    <source>
        <dbReference type="EMBL" id="TET43811.1"/>
    </source>
</evidence>
<dbReference type="InterPro" id="IPR036986">
    <property type="entry name" value="S4_RNA-bd_sf"/>
</dbReference>
<dbReference type="GO" id="GO:0019843">
    <property type="term" value="F:rRNA binding"/>
    <property type="evidence" value="ECO:0007669"/>
    <property type="project" value="UniProtKB-KW"/>
</dbReference>
<dbReference type="InterPro" id="IPR002942">
    <property type="entry name" value="S4_RNA-bd"/>
</dbReference>
<keyword evidence="3 5" id="KW-0694">RNA-binding</keyword>
<dbReference type="Pfam" id="PF01479">
    <property type="entry name" value="S4"/>
    <property type="match status" value="1"/>
</dbReference>
<evidence type="ECO:0000256" key="1">
    <source>
        <dbReference type="ARBA" id="ARBA00022555"/>
    </source>
</evidence>
<dbReference type="PROSITE" id="PS50889">
    <property type="entry name" value="S4"/>
    <property type="match status" value="1"/>
</dbReference>
<evidence type="ECO:0000256" key="5">
    <source>
        <dbReference type="PROSITE-ProRule" id="PRU00182"/>
    </source>
</evidence>
<sequence length="86" mass="9828">MRLDLFLKTSRLIRKRTFAKKVCDAGLVKVDGQNARPAKEIREGQTISIQTPTRLLEVKVVRIPKGNVSKNDAVSLYQIIKDEYQE</sequence>
<dbReference type="AlphaFoldDB" id="A0A523UND5"/>
<proteinExistence type="predicted"/>
<dbReference type="CDD" id="cd00165">
    <property type="entry name" value="S4"/>
    <property type="match status" value="1"/>
</dbReference>
<evidence type="ECO:0000313" key="8">
    <source>
        <dbReference type="Proteomes" id="UP000315525"/>
    </source>
</evidence>
<evidence type="ECO:0000256" key="4">
    <source>
        <dbReference type="ARBA" id="ARBA00022917"/>
    </source>
</evidence>